<name>A0A9D9HDX1_9BACT</name>
<accession>A0A9D9HDX1</accession>
<dbReference type="Pfam" id="PF09674">
    <property type="entry name" value="DUF2400"/>
    <property type="match status" value="1"/>
</dbReference>
<dbReference type="EMBL" id="JADIMR010000092">
    <property type="protein sequence ID" value="MBO8447329.1"/>
    <property type="molecule type" value="Genomic_DNA"/>
</dbReference>
<dbReference type="NCBIfam" id="TIGR02757">
    <property type="entry name" value="TIGR02757 family protein"/>
    <property type="match status" value="1"/>
</dbReference>
<comment type="caution">
    <text evidence="1">The sequence shown here is derived from an EMBL/GenBank/DDBJ whole genome shotgun (WGS) entry which is preliminary data.</text>
</comment>
<protein>
    <submittedName>
        <fullName evidence="1">TIGR02757 family protein</fullName>
    </submittedName>
</protein>
<reference evidence="1" key="2">
    <citation type="journal article" date="2021" name="PeerJ">
        <title>Extensive microbial diversity within the chicken gut microbiome revealed by metagenomics and culture.</title>
        <authorList>
            <person name="Gilroy R."/>
            <person name="Ravi A."/>
            <person name="Getino M."/>
            <person name="Pursley I."/>
            <person name="Horton D.L."/>
            <person name="Alikhan N.F."/>
            <person name="Baker D."/>
            <person name="Gharbi K."/>
            <person name="Hall N."/>
            <person name="Watson M."/>
            <person name="Adriaenssens E.M."/>
            <person name="Foster-Nyarko E."/>
            <person name="Jarju S."/>
            <person name="Secka A."/>
            <person name="Antonio M."/>
            <person name="Oren A."/>
            <person name="Chaudhuri R.R."/>
            <person name="La Ragione R."/>
            <person name="Hildebrand F."/>
            <person name="Pallen M.J."/>
        </authorList>
    </citation>
    <scope>NUCLEOTIDE SEQUENCE</scope>
    <source>
        <strain evidence="1">D3-1215</strain>
    </source>
</reference>
<dbReference type="InterPro" id="IPR014127">
    <property type="entry name" value="CHP02757"/>
</dbReference>
<reference evidence="1" key="1">
    <citation type="submission" date="2020-10" db="EMBL/GenBank/DDBJ databases">
        <authorList>
            <person name="Gilroy R."/>
        </authorList>
    </citation>
    <scope>NUCLEOTIDE SEQUENCE</scope>
    <source>
        <strain evidence="1">D3-1215</strain>
    </source>
</reference>
<organism evidence="1 2">
    <name type="scientific">Candidatus Enterocola intestinipullorum</name>
    <dbReference type="NCBI Taxonomy" id="2840783"/>
    <lineage>
        <taxon>Bacteria</taxon>
        <taxon>Pseudomonadati</taxon>
        <taxon>Bacteroidota</taxon>
        <taxon>Bacteroidia</taxon>
        <taxon>Bacteroidales</taxon>
        <taxon>Candidatus Enterocola</taxon>
    </lineage>
</organism>
<evidence type="ECO:0000313" key="2">
    <source>
        <dbReference type="Proteomes" id="UP000823637"/>
    </source>
</evidence>
<dbReference type="AlphaFoldDB" id="A0A9D9HDX1"/>
<dbReference type="Proteomes" id="UP000823637">
    <property type="component" value="Unassembled WGS sequence"/>
</dbReference>
<sequence>MDIRETTEILEYYYDKYNNPAFIENDPISIPHSFSTDGDVEMSGFLAATIAWGNRKAIIKSAKAMMRLMDDCPFEFITSASDNDFERLRGFVYRTFNNDDLFDLCRCLRKMTMEHGSLHGFFASEFAKSNDLRQVLAEFRRQILMPPHNRHMEKHISSIAKGAACKRLCMYLRWMVRRDKRGVDFGIWNEIPMSALYIPLDVHSSRVARELCLLGRKQNDWRAVEELTANLRAIDPSDPVRFDFSLFGAGVNRS</sequence>
<gene>
    <name evidence="1" type="ORF">IAC32_06255</name>
</gene>
<proteinExistence type="predicted"/>
<evidence type="ECO:0000313" key="1">
    <source>
        <dbReference type="EMBL" id="MBO8447329.1"/>
    </source>
</evidence>